<dbReference type="InterPro" id="IPR051927">
    <property type="entry name" value="Zn_Chap_cDPG_Synth"/>
</dbReference>
<dbReference type="SUPFAM" id="SSF90002">
    <property type="entry name" value="Hypothetical protein YjiA, C-terminal domain"/>
    <property type="match status" value="1"/>
</dbReference>
<dbReference type="EMBL" id="QOIL01000004">
    <property type="protein sequence ID" value="RCG31715.1"/>
    <property type="molecule type" value="Genomic_DNA"/>
</dbReference>
<dbReference type="InterPro" id="IPR027417">
    <property type="entry name" value="P-loop_NTPase"/>
</dbReference>
<dbReference type="Pfam" id="PF07683">
    <property type="entry name" value="CobW_C"/>
    <property type="match status" value="1"/>
</dbReference>
<dbReference type="InterPro" id="IPR011629">
    <property type="entry name" value="CobW-like_C"/>
</dbReference>
<evidence type="ECO:0000259" key="6">
    <source>
        <dbReference type="SMART" id="SM00833"/>
    </source>
</evidence>
<keyword evidence="3" id="KW-0143">Chaperone</keyword>
<evidence type="ECO:0000256" key="3">
    <source>
        <dbReference type="ARBA" id="ARBA00023186"/>
    </source>
</evidence>
<evidence type="ECO:0000256" key="2">
    <source>
        <dbReference type="ARBA" id="ARBA00022801"/>
    </source>
</evidence>
<dbReference type="GO" id="GO:0000166">
    <property type="term" value="F:nucleotide binding"/>
    <property type="evidence" value="ECO:0007669"/>
    <property type="project" value="UniProtKB-KW"/>
</dbReference>
<keyword evidence="2" id="KW-0378">Hydrolase</keyword>
<dbReference type="PANTHER" id="PTHR43603">
    <property type="entry name" value="COBW DOMAIN-CONTAINING PROTEIN DDB_G0274527"/>
    <property type="match status" value="1"/>
</dbReference>
<dbReference type="PANTHER" id="PTHR43603:SF1">
    <property type="entry name" value="ZINC-REGULATED GTPASE METALLOPROTEIN ACTIVATOR 1"/>
    <property type="match status" value="1"/>
</dbReference>
<proteinExistence type="inferred from homology"/>
<dbReference type="AlphaFoldDB" id="A0A367FQ30"/>
<dbReference type="InterPro" id="IPR036627">
    <property type="entry name" value="CobW-likC_sf"/>
</dbReference>
<organism evidence="7 8">
    <name type="scientific">Sphaerisporangium album</name>
    <dbReference type="NCBI Taxonomy" id="509200"/>
    <lineage>
        <taxon>Bacteria</taxon>
        <taxon>Bacillati</taxon>
        <taxon>Actinomycetota</taxon>
        <taxon>Actinomycetes</taxon>
        <taxon>Streptosporangiales</taxon>
        <taxon>Streptosporangiaceae</taxon>
        <taxon>Sphaerisporangium</taxon>
    </lineage>
</organism>
<evidence type="ECO:0000256" key="5">
    <source>
        <dbReference type="ARBA" id="ARBA00049117"/>
    </source>
</evidence>
<evidence type="ECO:0000256" key="1">
    <source>
        <dbReference type="ARBA" id="ARBA00022741"/>
    </source>
</evidence>
<evidence type="ECO:0000313" key="8">
    <source>
        <dbReference type="Proteomes" id="UP000253094"/>
    </source>
</evidence>
<comment type="caution">
    <text evidence="7">The sequence shown here is derived from an EMBL/GenBank/DDBJ whole genome shotgun (WGS) entry which is preliminary data.</text>
</comment>
<dbReference type="Pfam" id="PF02492">
    <property type="entry name" value="cobW"/>
    <property type="match status" value="1"/>
</dbReference>
<keyword evidence="8" id="KW-1185">Reference proteome</keyword>
<accession>A0A367FQ30</accession>
<dbReference type="Gene3D" id="3.40.50.300">
    <property type="entry name" value="P-loop containing nucleotide triphosphate hydrolases"/>
    <property type="match status" value="1"/>
</dbReference>
<dbReference type="OrthoDB" id="9808822at2"/>
<protein>
    <recommendedName>
        <fullName evidence="6">CobW C-terminal domain-containing protein</fullName>
    </recommendedName>
</protein>
<dbReference type="SMART" id="SM00833">
    <property type="entry name" value="CobW_C"/>
    <property type="match status" value="1"/>
</dbReference>
<dbReference type="GO" id="GO:0016787">
    <property type="term" value="F:hydrolase activity"/>
    <property type="evidence" value="ECO:0007669"/>
    <property type="project" value="UniProtKB-KW"/>
</dbReference>
<evidence type="ECO:0000256" key="4">
    <source>
        <dbReference type="ARBA" id="ARBA00034320"/>
    </source>
</evidence>
<dbReference type="Proteomes" id="UP000253094">
    <property type="component" value="Unassembled WGS sequence"/>
</dbReference>
<evidence type="ECO:0000313" key="7">
    <source>
        <dbReference type="EMBL" id="RCG31715.1"/>
    </source>
</evidence>
<reference evidence="7 8" key="1">
    <citation type="submission" date="2018-06" db="EMBL/GenBank/DDBJ databases">
        <title>Sphaerisporangium craniellae sp. nov., isolated from a marine sponge in the South China Sea.</title>
        <authorList>
            <person name="Li L."/>
        </authorList>
    </citation>
    <scope>NUCLEOTIDE SEQUENCE [LARGE SCALE GENOMIC DNA]</scope>
    <source>
        <strain evidence="7 8">CCTCC AA 208026</strain>
    </source>
</reference>
<comment type="similarity">
    <text evidence="4">Belongs to the SIMIBI class G3E GTPase family. ZNG1 subfamily.</text>
</comment>
<gene>
    <name evidence="7" type="ORF">DQ384_09225</name>
</gene>
<name>A0A367FQ30_9ACTN</name>
<sequence length="387" mass="41764">MITITVFITATGGAVPIPVVLVAGLHASARTATVDRLLAGHPGSVAVHHDLRDVSQGLVQRTVRDATHVLDTAEVRLAHGCVTCTVREDLLPQLIRLAPGAALVIVDLWDSVEPRSVAEAIDHQEARDVLRFTGVLTALNAAATPEDITRGERLSEIGKPAAAGDQRYLAEVLTRQLEYATGLVLDDGDEEDHELSRLVLAHLAPLTPIHTLDTLPHVTGAAVCTAELAERVDPATAQLPADAQTDEITTTVWRSRRPLHPGRLFEAVDELVTESVRSRGRFWLATRPSRLLAWDAVAGIISIEDAGPWLAALPEAAWDLVSPARRLAAALDWDGERGDRVQHLVFTGPDLDTDRLHTLLDSCLLAEGEHPGHDDPFAPLLDLKEIA</sequence>
<dbReference type="Gene3D" id="3.30.1220.10">
    <property type="entry name" value="CobW-like, C-terminal domain"/>
    <property type="match status" value="1"/>
</dbReference>
<keyword evidence="1" id="KW-0547">Nucleotide-binding</keyword>
<dbReference type="InterPro" id="IPR003495">
    <property type="entry name" value="CobW/HypB/UreG_nucleotide-bd"/>
</dbReference>
<feature type="domain" description="CobW C-terminal" evidence="6">
    <location>
        <begin position="248"/>
        <end position="364"/>
    </location>
</feature>
<comment type="catalytic activity">
    <reaction evidence="5">
        <text>GTP + H2O = GDP + phosphate + H(+)</text>
        <dbReference type="Rhea" id="RHEA:19669"/>
        <dbReference type="ChEBI" id="CHEBI:15377"/>
        <dbReference type="ChEBI" id="CHEBI:15378"/>
        <dbReference type="ChEBI" id="CHEBI:37565"/>
        <dbReference type="ChEBI" id="CHEBI:43474"/>
        <dbReference type="ChEBI" id="CHEBI:58189"/>
    </reaction>
    <physiologicalReaction direction="left-to-right" evidence="5">
        <dbReference type="Rhea" id="RHEA:19670"/>
    </physiologicalReaction>
</comment>